<sequence length="381" mass="44139">MFGHYRRALLCFKHNPNSITAISTPFSILLRSFSTSSSDHKQQHSFTLNYLLNTFGFSPETASKLSTRIRLETSHDPDSILSLFKSHGFSDAQIRRIIQTYPYFLSYNARKTILPKLTFLLSKGASTSDLVRIVTKNPRILHFDLHNAITPRYDFIKKFMLSDDSTLRSIKSCPSIIFSNTPLLNIQFLLHNDVPESKVVMLLRYWACSLVANAPTFQDAVREVMELGFRPNKTLFLVALRAKLVRKSLWERKVEVYRKWGWSEEILLSTFLRNPWCMLVSEKKIEAMMEFFITHLGLDSLCFAKHPVLIALSLEKRVVPRASVLQFLLAKGLLKDVNWASAFIVTDKIFLQKFVVSYEKEADQLLKLYEEKRDVPREERC</sequence>
<dbReference type="Pfam" id="PF02536">
    <property type="entry name" value="mTERF"/>
    <property type="match status" value="1"/>
</dbReference>
<dbReference type="Proteomes" id="UP000289340">
    <property type="component" value="Chromosome 15"/>
</dbReference>
<dbReference type="InterPro" id="IPR038538">
    <property type="entry name" value="MTERF_sf"/>
</dbReference>
<gene>
    <name evidence="4" type="ORF">D0Y65_040435</name>
</gene>
<dbReference type="PANTHER" id="PTHR13068:SF224">
    <property type="entry name" value="TRANSCRIPTION TERMINATION FACTOR FAMILY PROTEIN"/>
    <property type="match status" value="1"/>
</dbReference>
<evidence type="ECO:0000256" key="3">
    <source>
        <dbReference type="ARBA" id="ARBA00022946"/>
    </source>
</evidence>
<reference evidence="4 5" key="1">
    <citation type="submission" date="2018-09" db="EMBL/GenBank/DDBJ databases">
        <title>A high-quality reference genome of wild soybean provides a powerful tool to mine soybean genomes.</title>
        <authorList>
            <person name="Xie M."/>
            <person name="Chung C.Y.L."/>
            <person name="Li M.-W."/>
            <person name="Wong F.-L."/>
            <person name="Chan T.-F."/>
            <person name="Lam H.-M."/>
        </authorList>
    </citation>
    <scope>NUCLEOTIDE SEQUENCE [LARGE SCALE GENOMIC DNA]</scope>
    <source>
        <strain evidence="5">cv. W05</strain>
        <tissue evidence="4">Hypocotyl of etiolated seedlings</tissue>
    </source>
</reference>
<evidence type="ECO:0008006" key="6">
    <source>
        <dbReference type="Google" id="ProtNLM"/>
    </source>
</evidence>
<evidence type="ECO:0000256" key="1">
    <source>
        <dbReference type="ARBA" id="ARBA00007692"/>
    </source>
</evidence>
<dbReference type="SMR" id="A0A445GRL3"/>
<proteinExistence type="inferred from homology"/>
<dbReference type="AlphaFoldDB" id="A0A445GRL3"/>
<keyword evidence="5" id="KW-1185">Reference proteome</keyword>
<comment type="caution">
    <text evidence="4">The sequence shown here is derived from an EMBL/GenBank/DDBJ whole genome shotgun (WGS) entry which is preliminary data.</text>
</comment>
<keyword evidence="3" id="KW-0809">Transit peptide</keyword>
<dbReference type="GO" id="GO:0006353">
    <property type="term" value="P:DNA-templated transcription termination"/>
    <property type="evidence" value="ECO:0007669"/>
    <property type="project" value="UniProtKB-KW"/>
</dbReference>
<dbReference type="EMBL" id="QZWG01000015">
    <property type="protein sequence ID" value="RZB63852.1"/>
    <property type="molecule type" value="Genomic_DNA"/>
</dbReference>
<dbReference type="SMART" id="SM00733">
    <property type="entry name" value="Mterf"/>
    <property type="match status" value="4"/>
</dbReference>
<accession>A0A445GRL3</accession>
<evidence type="ECO:0000313" key="5">
    <source>
        <dbReference type="Proteomes" id="UP000289340"/>
    </source>
</evidence>
<dbReference type="FunFam" id="1.25.70.10:FF:000025">
    <property type="entry name" value="Uncharacterized protein"/>
    <property type="match status" value="1"/>
</dbReference>
<protein>
    <recommendedName>
        <fullName evidence="6">Transcription termination factor MTERF6, chloroplastic/mitochondrial</fullName>
    </recommendedName>
</protein>
<comment type="similarity">
    <text evidence="1">Belongs to the mTERF family.</text>
</comment>
<organism evidence="4 5">
    <name type="scientific">Glycine soja</name>
    <name type="common">Wild soybean</name>
    <dbReference type="NCBI Taxonomy" id="3848"/>
    <lineage>
        <taxon>Eukaryota</taxon>
        <taxon>Viridiplantae</taxon>
        <taxon>Streptophyta</taxon>
        <taxon>Embryophyta</taxon>
        <taxon>Tracheophyta</taxon>
        <taxon>Spermatophyta</taxon>
        <taxon>Magnoliopsida</taxon>
        <taxon>eudicotyledons</taxon>
        <taxon>Gunneridae</taxon>
        <taxon>Pentapetalae</taxon>
        <taxon>rosids</taxon>
        <taxon>fabids</taxon>
        <taxon>Fabales</taxon>
        <taxon>Fabaceae</taxon>
        <taxon>Papilionoideae</taxon>
        <taxon>50 kb inversion clade</taxon>
        <taxon>NPAAA clade</taxon>
        <taxon>indigoferoid/millettioid clade</taxon>
        <taxon>Phaseoleae</taxon>
        <taxon>Glycine</taxon>
        <taxon>Glycine subgen. Soja</taxon>
    </lineage>
</organism>
<keyword evidence="2" id="KW-0806">Transcription termination</keyword>
<dbReference type="GO" id="GO:0003676">
    <property type="term" value="F:nucleic acid binding"/>
    <property type="evidence" value="ECO:0007669"/>
    <property type="project" value="InterPro"/>
</dbReference>
<dbReference type="PANTHER" id="PTHR13068">
    <property type="entry name" value="CGI-12 PROTEIN-RELATED"/>
    <property type="match status" value="1"/>
</dbReference>
<evidence type="ECO:0000313" key="4">
    <source>
        <dbReference type="EMBL" id="RZB63852.1"/>
    </source>
</evidence>
<dbReference type="InterPro" id="IPR003690">
    <property type="entry name" value="MTERF"/>
</dbReference>
<dbReference type="Gene3D" id="1.25.70.10">
    <property type="entry name" value="Transcription termination factor 3, mitochondrial"/>
    <property type="match status" value="2"/>
</dbReference>
<keyword evidence="2" id="KW-0804">Transcription</keyword>
<evidence type="ECO:0000256" key="2">
    <source>
        <dbReference type="ARBA" id="ARBA00022472"/>
    </source>
</evidence>
<keyword evidence="2" id="KW-0805">Transcription regulation</keyword>
<name>A0A445GRL3_GLYSO</name>